<proteinExistence type="predicted"/>
<dbReference type="Proteomes" id="UP001165960">
    <property type="component" value="Unassembled WGS sequence"/>
</dbReference>
<protein>
    <submittedName>
        <fullName evidence="1">Uncharacterized protein</fullName>
    </submittedName>
</protein>
<organism evidence="1 2">
    <name type="scientific">Entomophthora muscae</name>
    <dbReference type="NCBI Taxonomy" id="34485"/>
    <lineage>
        <taxon>Eukaryota</taxon>
        <taxon>Fungi</taxon>
        <taxon>Fungi incertae sedis</taxon>
        <taxon>Zoopagomycota</taxon>
        <taxon>Entomophthoromycotina</taxon>
        <taxon>Entomophthoromycetes</taxon>
        <taxon>Entomophthorales</taxon>
        <taxon>Entomophthoraceae</taxon>
        <taxon>Entomophthora</taxon>
    </lineage>
</organism>
<name>A0ACC2RNP9_9FUNG</name>
<evidence type="ECO:0000313" key="1">
    <source>
        <dbReference type="EMBL" id="KAJ9051692.1"/>
    </source>
</evidence>
<evidence type="ECO:0000313" key="2">
    <source>
        <dbReference type="Proteomes" id="UP001165960"/>
    </source>
</evidence>
<accession>A0ACC2RNP9</accession>
<dbReference type="EMBL" id="QTSX02007105">
    <property type="protein sequence ID" value="KAJ9051692.1"/>
    <property type="molecule type" value="Genomic_DNA"/>
</dbReference>
<reference evidence="1" key="1">
    <citation type="submission" date="2022-04" db="EMBL/GenBank/DDBJ databases">
        <title>Genome of the entomopathogenic fungus Entomophthora muscae.</title>
        <authorList>
            <person name="Elya C."/>
            <person name="Lovett B.R."/>
            <person name="Lee E."/>
            <person name="Macias A.M."/>
            <person name="Hajek A.E."/>
            <person name="De Bivort B.L."/>
            <person name="Kasson M.T."/>
            <person name="De Fine Licht H.H."/>
            <person name="Stajich J.E."/>
        </authorList>
    </citation>
    <scope>NUCLEOTIDE SEQUENCE</scope>
    <source>
        <strain evidence="1">Berkeley</strain>
    </source>
</reference>
<gene>
    <name evidence="1" type="ORF">DSO57_1002391</name>
</gene>
<sequence length="196" mass="21845">MACWWDNNKVLSNKIASLEVKLLKALSQERQDNGRMDWLGLDPSHYLVVVFPIACQLKTTPIIFKFQGDCDYDTPCPQFFFAFLALFLLLLFSTLPNLWLKITSSAWLVGDNPSSLLNFPSGHLLSGEAVVKILTCNNLNLYAVGYASPSSKGERIPMPPLPSWEESDPVPLKTLEVLPPTPSHAPWLITGLVLMD</sequence>
<keyword evidence="2" id="KW-1185">Reference proteome</keyword>
<comment type="caution">
    <text evidence="1">The sequence shown here is derived from an EMBL/GenBank/DDBJ whole genome shotgun (WGS) entry which is preliminary data.</text>
</comment>